<dbReference type="GO" id="GO:0005975">
    <property type="term" value="P:carbohydrate metabolic process"/>
    <property type="evidence" value="ECO:0007669"/>
    <property type="project" value="InterPro"/>
</dbReference>
<dbReference type="PANTHER" id="PTHR46066:SF2">
    <property type="entry name" value="CHITINASE DOMAIN-CONTAINING PROTEIN 1"/>
    <property type="match status" value="1"/>
</dbReference>
<dbReference type="InterPro" id="IPR017853">
    <property type="entry name" value="GH"/>
</dbReference>
<evidence type="ECO:0000259" key="1">
    <source>
        <dbReference type="PROSITE" id="PS51910"/>
    </source>
</evidence>
<dbReference type="Proteomes" id="UP000177458">
    <property type="component" value="Unassembled WGS sequence"/>
</dbReference>
<dbReference type="Gene3D" id="3.10.50.10">
    <property type="match status" value="1"/>
</dbReference>
<accession>A0A1F4UUS4</accession>
<dbReference type="AlphaFoldDB" id="A0A1F4UUS4"/>
<gene>
    <name evidence="2" type="ORF">A3A69_01410</name>
</gene>
<dbReference type="Pfam" id="PF00704">
    <property type="entry name" value="Glyco_hydro_18"/>
    <property type="match status" value="1"/>
</dbReference>
<dbReference type="PANTHER" id="PTHR46066">
    <property type="entry name" value="CHITINASE DOMAIN-CONTAINING PROTEIN 1 FAMILY MEMBER"/>
    <property type="match status" value="1"/>
</dbReference>
<dbReference type="PROSITE" id="PS51910">
    <property type="entry name" value="GH18_2"/>
    <property type="match status" value="1"/>
</dbReference>
<comment type="caution">
    <text evidence="2">The sequence shown here is derived from an EMBL/GenBank/DDBJ whole genome shotgun (WGS) entry which is preliminary data.</text>
</comment>
<evidence type="ECO:0000313" key="2">
    <source>
        <dbReference type="EMBL" id="OGC48708.1"/>
    </source>
</evidence>
<dbReference type="InterPro" id="IPR029070">
    <property type="entry name" value="Chitinase_insertion_sf"/>
</dbReference>
<organism evidence="2 3">
    <name type="scientific">candidate division WWE3 bacterium RIFCSPLOWO2_01_FULL_37_15</name>
    <dbReference type="NCBI Taxonomy" id="1802622"/>
    <lineage>
        <taxon>Bacteria</taxon>
        <taxon>Katanobacteria</taxon>
    </lineage>
</organism>
<dbReference type="Gene3D" id="3.20.20.80">
    <property type="entry name" value="Glycosidases"/>
    <property type="match status" value="1"/>
</dbReference>
<dbReference type="EMBL" id="MEVF01000035">
    <property type="protein sequence ID" value="OGC48708.1"/>
    <property type="molecule type" value="Genomic_DNA"/>
</dbReference>
<name>A0A1F4UUS4_UNCKA</name>
<feature type="non-terminal residue" evidence="2">
    <location>
        <position position="1"/>
    </location>
</feature>
<dbReference type="InterPro" id="IPR001223">
    <property type="entry name" value="Glyco_hydro18_cat"/>
</dbReference>
<dbReference type="GO" id="GO:0008061">
    <property type="term" value="F:chitin binding"/>
    <property type="evidence" value="ECO:0007669"/>
    <property type="project" value="InterPro"/>
</dbReference>
<proteinExistence type="predicted"/>
<reference evidence="2 3" key="1">
    <citation type="journal article" date="2016" name="Nat. Commun.">
        <title>Thousands of microbial genomes shed light on interconnected biogeochemical processes in an aquifer system.</title>
        <authorList>
            <person name="Anantharaman K."/>
            <person name="Brown C.T."/>
            <person name="Hug L.A."/>
            <person name="Sharon I."/>
            <person name="Castelle C.J."/>
            <person name="Probst A.J."/>
            <person name="Thomas B.C."/>
            <person name="Singh A."/>
            <person name="Wilkins M.J."/>
            <person name="Karaoz U."/>
            <person name="Brodie E.L."/>
            <person name="Williams K.H."/>
            <person name="Hubbard S.S."/>
            <person name="Banfield J.F."/>
        </authorList>
    </citation>
    <scope>NUCLEOTIDE SEQUENCE [LARGE SCALE GENOMIC DNA]</scope>
</reference>
<evidence type="ECO:0000313" key="3">
    <source>
        <dbReference type="Proteomes" id="UP000177458"/>
    </source>
</evidence>
<dbReference type="SMART" id="SM00636">
    <property type="entry name" value="Glyco_18"/>
    <property type="match status" value="1"/>
</dbReference>
<dbReference type="InterPro" id="IPR011583">
    <property type="entry name" value="Chitinase_II/V-like_cat"/>
</dbReference>
<sequence>DRLNKIIENANRYNTRISLTIIAHEDDASDKFLNCKNCWETLSKNLSNELEFKKIKDVNLNFEYAEFTDDITADKYTEFVGFINKRLKEKFGNDQKLVVSTFADALVKERVTKIPDVANVADAIFIMGYDFHRPDSEKAGPVSPLNGKGVYAEYDIETMLNDYLSYLPPNKIILGLPYYGYNWVVKEGIPNAERIPGTDDIGFSQPQTYSAIMDTILEVKPQIKWDDLGKVPYFIYKSPSTNSTREVYYENAESLRLKYELIRNNKLLGVGIWALGYDGGYIELWNLLGEYFSNGKQ</sequence>
<feature type="domain" description="GH18" evidence="1">
    <location>
        <begin position="1"/>
        <end position="295"/>
    </location>
</feature>
<protein>
    <recommendedName>
        <fullName evidence="1">GH18 domain-containing protein</fullName>
    </recommendedName>
</protein>
<dbReference type="SUPFAM" id="SSF51445">
    <property type="entry name" value="(Trans)glycosidases"/>
    <property type="match status" value="1"/>
</dbReference>